<keyword evidence="4" id="KW-0067">ATP-binding</keyword>
<evidence type="ECO:0000256" key="4">
    <source>
        <dbReference type="PIRSR" id="PIRSR600407-2"/>
    </source>
</evidence>
<dbReference type="PANTHER" id="PTHR11782">
    <property type="entry name" value="ADENOSINE/GUANOSINE DIPHOSPHATASE"/>
    <property type="match status" value="1"/>
</dbReference>
<dbReference type="OrthoDB" id="6372431at2759"/>
<dbReference type="eggNOG" id="KOG1386">
    <property type="taxonomic scope" value="Eukaryota"/>
</dbReference>
<dbReference type="Gene3D" id="3.30.420.40">
    <property type="match status" value="1"/>
</dbReference>
<evidence type="ECO:0000313" key="8">
    <source>
        <dbReference type="EMBL" id="EGV60025.1"/>
    </source>
</evidence>
<dbReference type="GO" id="GO:0045134">
    <property type="term" value="F:UDP phosphatase activity"/>
    <property type="evidence" value="ECO:0007669"/>
    <property type="project" value="TreeGrafter"/>
</dbReference>
<gene>
    <name evidence="8" type="ORF">CANTEDRAFT_126815</name>
</gene>
<dbReference type="PANTHER" id="PTHR11782:SF121">
    <property type="entry name" value="NUCLEOSIDE-DIPHOSPHATASE MIG-23"/>
    <property type="match status" value="1"/>
</dbReference>
<feature type="region of interest" description="Disordered" evidence="6">
    <location>
        <begin position="618"/>
        <end position="653"/>
    </location>
</feature>
<keyword evidence="7" id="KW-0812">Transmembrane</keyword>
<dbReference type="GO" id="GO:0046036">
    <property type="term" value="P:CTP metabolic process"/>
    <property type="evidence" value="ECO:0007669"/>
    <property type="project" value="TreeGrafter"/>
</dbReference>
<dbReference type="Proteomes" id="UP000000707">
    <property type="component" value="Unassembled WGS sequence"/>
</dbReference>
<sequence length="653" mass="73949">MEIPDSKYKYGIVVDSGSSGSRLQVYRWPDPKYVAKNTKEPSILQSPPKITQEPNWSMKTTPGISTYSNKVKKIWPDHFKKLIKFAEEIVPKDKQSETPIFVLATAGMRLLTPKDQKKLLSQTCLELKKNSKFVIHNCGDHIQIIDGETEGIYGWVGLNYLMNQLENYDGKDAAHESIGFMDMGGASTQIAFVPSYAEDIKEHREDISRVTLRNVNGLTQEWNVFVETWLGFGANQARKRYLSQLVELSKINSNVGTSLNDPCLPKNAEISYDHDGTSYKISGIGDYEMCIRTIYPLLMKNVPCKEEPCLFNGVHAPRLNFDKDKFVGISEYWYTANDVFQSGGEYNYRIFNERVKKYCESNWADILENSGKGEYSKLDPDKFLKDACFKASWVINILHEGFDLPRLDLELPKEDVVEGEEKEITKVHVPFKSTDAIDGNELSWTLGKMLLYASSEIPSKEKDGSNIGVYPSEISGKKFVPAGGFIDGKGYDSDDDDNDKGFLLPLLVFLLLMFLVYNFAKGKVAFPKHRRFNQAKKLFFEMISKVPGLNNVLEAQLRYNELNRNDMDITLEEGALGSSQSSPNLTQLRTRSAINLSEGDNFAEGTINPQTNFLNKPFAMPKKSPFFQSQNNSRESLQRSVSNMSVQKSRNID</sequence>
<evidence type="ECO:0000313" key="9">
    <source>
        <dbReference type="Proteomes" id="UP000000707"/>
    </source>
</evidence>
<dbReference type="GO" id="GO:0016020">
    <property type="term" value="C:membrane"/>
    <property type="evidence" value="ECO:0007669"/>
    <property type="project" value="TreeGrafter"/>
</dbReference>
<keyword evidence="2 5" id="KW-0378">Hydrolase</keyword>
<proteinExistence type="inferred from homology"/>
<dbReference type="PROSITE" id="PS01238">
    <property type="entry name" value="GDA1_CD39_NTPASE"/>
    <property type="match status" value="1"/>
</dbReference>
<dbReference type="GO" id="GO:0005794">
    <property type="term" value="C:Golgi apparatus"/>
    <property type="evidence" value="ECO:0007669"/>
    <property type="project" value="UniProtKB-ARBA"/>
</dbReference>
<evidence type="ECO:0000256" key="3">
    <source>
        <dbReference type="PIRSR" id="PIRSR600407-1"/>
    </source>
</evidence>
<dbReference type="GO" id="GO:0004382">
    <property type="term" value="F:GDP phosphatase activity"/>
    <property type="evidence" value="ECO:0007669"/>
    <property type="project" value="TreeGrafter"/>
</dbReference>
<evidence type="ECO:0000256" key="5">
    <source>
        <dbReference type="RuleBase" id="RU003833"/>
    </source>
</evidence>
<keyword evidence="7" id="KW-1133">Transmembrane helix</keyword>
<feature type="binding site" evidence="4">
    <location>
        <begin position="185"/>
        <end position="189"/>
    </location>
    <ligand>
        <name>ATP</name>
        <dbReference type="ChEBI" id="CHEBI:30616"/>
    </ligand>
</feature>
<keyword evidence="9" id="KW-1185">Reference proteome</keyword>
<dbReference type="GO" id="GO:0006256">
    <property type="term" value="P:UDP catabolic process"/>
    <property type="evidence" value="ECO:0007669"/>
    <property type="project" value="TreeGrafter"/>
</dbReference>
<dbReference type="EMBL" id="GL996528">
    <property type="protein sequence ID" value="EGV60025.1"/>
    <property type="molecule type" value="Genomic_DNA"/>
</dbReference>
<dbReference type="Gene3D" id="3.30.420.150">
    <property type="entry name" value="Exopolyphosphatase. Domain 2"/>
    <property type="match status" value="1"/>
</dbReference>
<evidence type="ECO:0000256" key="2">
    <source>
        <dbReference type="ARBA" id="ARBA00022801"/>
    </source>
</evidence>
<dbReference type="CDD" id="cd24039">
    <property type="entry name" value="ASKHA_NBD_YND1-like"/>
    <property type="match status" value="1"/>
</dbReference>
<evidence type="ECO:0000256" key="7">
    <source>
        <dbReference type="SAM" id="Phobius"/>
    </source>
</evidence>
<reference evidence="8 9" key="1">
    <citation type="journal article" date="2011" name="Proc. Natl. Acad. Sci. U.S.A.">
        <title>Comparative genomics of xylose-fermenting fungi for enhanced biofuel production.</title>
        <authorList>
            <person name="Wohlbach D.J."/>
            <person name="Kuo A."/>
            <person name="Sato T.K."/>
            <person name="Potts K.M."/>
            <person name="Salamov A.A."/>
            <person name="LaButti K.M."/>
            <person name="Sun H."/>
            <person name="Clum A."/>
            <person name="Pangilinan J.L."/>
            <person name="Lindquist E.A."/>
            <person name="Lucas S."/>
            <person name="Lapidus A."/>
            <person name="Jin M."/>
            <person name="Gunawan C."/>
            <person name="Balan V."/>
            <person name="Dale B.E."/>
            <person name="Jeffries T.W."/>
            <person name="Zinkel R."/>
            <person name="Barry K.W."/>
            <person name="Grigoriev I.V."/>
            <person name="Gasch A.P."/>
        </authorList>
    </citation>
    <scope>NUCLEOTIDE SEQUENCE [LARGE SCALE GENOMIC DNA]</scope>
    <source>
        <strain evidence="9">ATCC 10573 / BCRC 21748 / CBS 615 / JCM 9827 / NBRC 10315 / NRRL Y-1498 / VKM Y-70</strain>
    </source>
</reference>
<organism evidence="9">
    <name type="scientific">Candida tenuis (strain ATCC 10573 / BCRC 21748 / CBS 615 / JCM 9827 / NBRC 10315 / NRRL Y-1498 / VKM Y-70)</name>
    <name type="common">Yeast</name>
    <name type="synonym">Yamadazyma tenuis</name>
    <dbReference type="NCBI Taxonomy" id="590646"/>
    <lineage>
        <taxon>Eukaryota</taxon>
        <taxon>Fungi</taxon>
        <taxon>Dikarya</taxon>
        <taxon>Ascomycota</taxon>
        <taxon>Saccharomycotina</taxon>
        <taxon>Pichiomycetes</taxon>
        <taxon>Debaryomycetaceae</taxon>
        <taxon>Yamadazyma</taxon>
    </lineage>
</organism>
<evidence type="ECO:0008006" key="10">
    <source>
        <dbReference type="Google" id="ProtNLM"/>
    </source>
</evidence>
<comment type="similarity">
    <text evidence="1 5">Belongs to the GDA1/CD39 NTPase family.</text>
</comment>
<feature type="compositionally biased region" description="Polar residues" evidence="6">
    <location>
        <begin position="626"/>
        <end position="653"/>
    </location>
</feature>
<feature type="transmembrane region" description="Helical" evidence="7">
    <location>
        <begin position="502"/>
        <end position="520"/>
    </location>
</feature>
<dbReference type="GO" id="GO:0017111">
    <property type="term" value="F:ribonucleoside triphosphate phosphatase activity"/>
    <property type="evidence" value="ECO:0007669"/>
    <property type="project" value="TreeGrafter"/>
</dbReference>
<dbReference type="HOGENOM" id="CLU_010246_3_3_1"/>
<dbReference type="GO" id="GO:0005524">
    <property type="term" value="F:ATP binding"/>
    <property type="evidence" value="ECO:0007669"/>
    <property type="project" value="UniProtKB-KW"/>
</dbReference>
<protein>
    <recommendedName>
        <fullName evidence="10">Golgi apyrase</fullName>
    </recommendedName>
</protein>
<feature type="active site" description="Proton acceptor" evidence="3">
    <location>
        <position position="150"/>
    </location>
</feature>
<dbReference type="AlphaFoldDB" id="G3BFC6"/>
<dbReference type="Pfam" id="PF01150">
    <property type="entry name" value="GDA1_CD39"/>
    <property type="match status" value="1"/>
</dbReference>
<evidence type="ECO:0000256" key="1">
    <source>
        <dbReference type="ARBA" id="ARBA00009283"/>
    </source>
</evidence>
<keyword evidence="7" id="KW-0472">Membrane</keyword>
<dbReference type="STRING" id="590646.G3BFC6"/>
<dbReference type="InterPro" id="IPR000407">
    <property type="entry name" value="GDA1_CD39_NTPase"/>
</dbReference>
<keyword evidence="4" id="KW-0547">Nucleotide-binding</keyword>
<evidence type="ECO:0000256" key="6">
    <source>
        <dbReference type="SAM" id="MobiDB-lite"/>
    </source>
</evidence>
<accession>G3BFC6</accession>
<name>G3BFC6_CANTC</name>